<protein>
    <submittedName>
        <fullName evidence="2">Uncharacterized protein</fullName>
    </submittedName>
</protein>
<gene>
    <name evidence="2" type="ORF">LCGC14_0540120</name>
</gene>
<comment type="caution">
    <text evidence="2">The sequence shown here is derived from an EMBL/GenBank/DDBJ whole genome shotgun (WGS) entry which is preliminary data.</text>
</comment>
<sequence>MDKKLKKTIKKESKKFQWICILAITIIISIYVFGMTKYYIPSPIHIGAGQYLDIATGIIIVALMLTTFIIAMIRKKFRNDKK</sequence>
<reference evidence="2" key="1">
    <citation type="journal article" date="2015" name="Nature">
        <title>Complex archaea that bridge the gap between prokaryotes and eukaryotes.</title>
        <authorList>
            <person name="Spang A."/>
            <person name="Saw J.H."/>
            <person name="Jorgensen S.L."/>
            <person name="Zaremba-Niedzwiedzka K."/>
            <person name="Martijn J."/>
            <person name="Lind A.E."/>
            <person name="van Eijk R."/>
            <person name="Schleper C."/>
            <person name="Guy L."/>
            <person name="Ettema T.J."/>
        </authorList>
    </citation>
    <scope>NUCLEOTIDE SEQUENCE</scope>
</reference>
<name>A0A0F9RT38_9ZZZZ</name>
<feature type="transmembrane region" description="Helical" evidence="1">
    <location>
        <begin position="16"/>
        <end position="34"/>
    </location>
</feature>
<keyword evidence="1" id="KW-1133">Transmembrane helix</keyword>
<accession>A0A0F9RT38</accession>
<organism evidence="2">
    <name type="scientific">marine sediment metagenome</name>
    <dbReference type="NCBI Taxonomy" id="412755"/>
    <lineage>
        <taxon>unclassified sequences</taxon>
        <taxon>metagenomes</taxon>
        <taxon>ecological metagenomes</taxon>
    </lineage>
</organism>
<keyword evidence="1" id="KW-0472">Membrane</keyword>
<feature type="transmembrane region" description="Helical" evidence="1">
    <location>
        <begin position="54"/>
        <end position="73"/>
    </location>
</feature>
<dbReference type="AlphaFoldDB" id="A0A0F9RT38"/>
<keyword evidence="1" id="KW-0812">Transmembrane</keyword>
<proteinExistence type="predicted"/>
<evidence type="ECO:0000256" key="1">
    <source>
        <dbReference type="SAM" id="Phobius"/>
    </source>
</evidence>
<evidence type="ECO:0000313" key="2">
    <source>
        <dbReference type="EMBL" id="KKN59615.1"/>
    </source>
</evidence>
<dbReference type="EMBL" id="LAZR01000720">
    <property type="protein sequence ID" value="KKN59615.1"/>
    <property type="molecule type" value="Genomic_DNA"/>
</dbReference>